<evidence type="ECO:0000256" key="2">
    <source>
        <dbReference type="SAM" id="MobiDB-lite"/>
    </source>
</evidence>
<dbReference type="InParanoid" id="A0A1S3JTQ1"/>
<dbReference type="RefSeq" id="XP_013413444.1">
    <property type="nucleotide sequence ID" value="XM_013557990.1"/>
</dbReference>
<name>A0A1S3JTQ1_LINAN</name>
<protein>
    <submittedName>
        <fullName evidence="4">Uncharacterized protein KIAA1211 homolog</fullName>
    </submittedName>
</protein>
<dbReference type="KEGG" id="lak:106175837"/>
<evidence type="ECO:0000256" key="1">
    <source>
        <dbReference type="SAM" id="Coils"/>
    </source>
</evidence>
<feature type="region of interest" description="Disordered" evidence="2">
    <location>
        <begin position="1"/>
        <end position="27"/>
    </location>
</feature>
<keyword evidence="3" id="KW-1185">Reference proteome</keyword>
<dbReference type="Proteomes" id="UP000085678">
    <property type="component" value="Unplaced"/>
</dbReference>
<dbReference type="GeneID" id="106175837"/>
<feature type="compositionally biased region" description="Basic and acidic residues" evidence="2">
    <location>
        <begin position="1"/>
        <end position="10"/>
    </location>
</feature>
<keyword evidence="1" id="KW-0175">Coiled coil</keyword>
<organism evidence="3 4">
    <name type="scientific">Lingula anatina</name>
    <name type="common">Brachiopod</name>
    <name type="synonym">Lingula unguis</name>
    <dbReference type="NCBI Taxonomy" id="7574"/>
    <lineage>
        <taxon>Eukaryota</taxon>
        <taxon>Metazoa</taxon>
        <taxon>Spiralia</taxon>
        <taxon>Lophotrochozoa</taxon>
        <taxon>Brachiopoda</taxon>
        <taxon>Linguliformea</taxon>
        <taxon>Lingulata</taxon>
        <taxon>Lingulida</taxon>
        <taxon>Linguloidea</taxon>
        <taxon>Lingulidae</taxon>
        <taxon>Lingula</taxon>
    </lineage>
</organism>
<sequence>MATGLKDEKVNGQNSDESSLGLRTEERAKSRAGHLALWIDAESGHSGSSSRPITPLDCAAVPLHLSRRLPTTATDRDPAVYSILLEERLRTAEKLRREQLKAKTPSTGARLEKATQKKLEEDIIDQERKRQIVEAKLEKMRRRPEEIRKKKEQMELEKKKAREAMEKAIKAVDMDKVQDESKLQEERLRFEEECLRNCENNQKKYPIQRDVFEETKAPSRFRRWWNSVVDAIRSLSCFGGRRRNRVHPMK</sequence>
<accession>A0A1S3JTQ1</accession>
<feature type="coiled-coil region" evidence="1">
    <location>
        <begin position="116"/>
        <end position="171"/>
    </location>
</feature>
<reference evidence="4" key="1">
    <citation type="submission" date="2025-08" db="UniProtKB">
        <authorList>
            <consortium name="RefSeq"/>
        </authorList>
    </citation>
    <scope>IDENTIFICATION</scope>
    <source>
        <tissue evidence="4">Gonads</tissue>
    </source>
</reference>
<dbReference type="AlphaFoldDB" id="A0A1S3JTQ1"/>
<proteinExistence type="predicted"/>
<evidence type="ECO:0000313" key="4">
    <source>
        <dbReference type="RefSeq" id="XP_013413444.1"/>
    </source>
</evidence>
<gene>
    <name evidence="4" type="primary">LOC106175837</name>
</gene>
<evidence type="ECO:0000313" key="3">
    <source>
        <dbReference type="Proteomes" id="UP000085678"/>
    </source>
</evidence>